<sequence length="79" mass="8284">MKAIILYLLLLGALSSIAVCGVAPEVGTGLNEACTTNCNGLQQGDDCGNNCTCVSNDRHNQILVCLPRGARRPYDFGGN</sequence>
<proteinExistence type="predicted"/>
<reference evidence="2" key="1">
    <citation type="journal article" date="2017" name="Parasit. Vectors">
        <title>Sialotranscriptomics of Rhipicephalus zambeziensis reveals intricate expression profiles of secretory proteins and suggests tight temporal transcriptional regulation during blood-feeding.</title>
        <authorList>
            <person name="de Castro M.H."/>
            <person name="de Klerk D."/>
            <person name="Pienaar R."/>
            <person name="Rees D.J.G."/>
            <person name="Mans B.J."/>
        </authorList>
    </citation>
    <scope>NUCLEOTIDE SEQUENCE</scope>
    <source>
        <tissue evidence="2">Salivary glands</tissue>
    </source>
</reference>
<protein>
    <submittedName>
        <fullName evidence="2">Mucin</fullName>
    </submittedName>
</protein>
<feature type="chain" id="PRO_5012194924" evidence="1">
    <location>
        <begin position="21"/>
        <end position="79"/>
    </location>
</feature>
<evidence type="ECO:0000313" key="2">
    <source>
        <dbReference type="EMBL" id="MAA15627.1"/>
    </source>
</evidence>
<name>A0A224YD51_9ACAR</name>
<feature type="signal peptide" evidence="1">
    <location>
        <begin position="1"/>
        <end position="20"/>
    </location>
</feature>
<keyword evidence="1" id="KW-0732">Signal</keyword>
<accession>A0A224YD51</accession>
<dbReference type="EMBL" id="GFPF01004481">
    <property type="protein sequence ID" value="MAA15627.1"/>
    <property type="molecule type" value="Transcribed_RNA"/>
</dbReference>
<dbReference type="AlphaFoldDB" id="A0A224YD51"/>
<evidence type="ECO:0000256" key="1">
    <source>
        <dbReference type="SAM" id="SignalP"/>
    </source>
</evidence>
<organism evidence="2">
    <name type="scientific">Rhipicephalus zambeziensis</name>
    <dbReference type="NCBI Taxonomy" id="60191"/>
    <lineage>
        <taxon>Eukaryota</taxon>
        <taxon>Metazoa</taxon>
        <taxon>Ecdysozoa</taxon>
        <taxon>Arthropoda</taxon>
        <taxon>Chelicerata</taxon>
        <taxon>Arachnida</taxon>
        <taxon>Acari</taxon>
        <taxon>Parasitiformes</taxon>
        <taxon>Ixodida</taxon>
        <taxon>Ixodoidea</taxon>
        <taxon>Ixodidae</taxon>
        <taxon>Rhipicephalinae</taxon>
        <taxon>Rhipicephalus</taxon>
        <taxon>Rhipicephalus</taxon>
    </lineage>
</organism>